<dbReference type="Pfam" id="PF14056">
    <property type="entry name" value="DUF4250"/>
    <property type="match status" value="1"/>
</dbReference>
<dbReference type="RefSeq" id="WP_112331211.1">
    <property type="nucleotide sequence ID" value="NZ_JADPHD010000001.1"/>
</dbReference>
<dbReference type="AlphaFoldDB" id="A0A328UM77"/>
<protein>
    <submittedName>
        <fullName evidence="1">DUF4250 domain-containing protein</fullName>
    </submittedName>
</protein>
<evidence type="ECO:0000313" key="2">
    <source>
        <dbReference type="Proteomes" id="UP000249377"/>
    </source>
</evidence>
<sequence length="58" mass="6683">MAIPADPMILLSFINTKLRDEYPTLDELCESLELDRQQLTKQLAAVGFEYHAAQNRFI</sequence>
<keyword evidence="2" id="KW-1185">Reference proteome</keyword>
<reference evidence="1 2" key="1">
    <citation type="submission" date="2018-06" db="EMBL/GenBank/DDBJ databases">
        <title>Noncontiguous genome sequence of Ruminococcaceae bacterium ASD2818.</title>
        <authorList>
            <person name="Chaplin A.V."/>
            <person name="Sokolova S.R."/>
            <person name="Kochetkova T.O."/>
            <person name="Goltsov A.Y."/>
            <person name="Trofimov D.Y."/>
            <person name="Efimov B.A."/>
        </authorList>
    </citation>
    <scope>NUCLEOTIDE SEQUENCE [LARGE SCALE GENOMIC DNA]</scope>
    <source>
        <strain evidence="1 2">ASD2818</strain>
    </source>
</reference>
<gene>
    <name evidence="1" type="ORF">DPQ25_00400</name>
</gene>
<accession>A0A328UM77</accession>
<organism evidence="1 2">
    <name type="scientific">Hydrogeniiclostridium mannosilyticum</name>
    <dbReference type="NCBI Taxonomy" id="2764322"/>
    <lineage>
        <taxon>Bacteria</taxon>
        <taxon>Bacillati</taxon>
        <taxon>Bacillota</taxon>
        <taxon>Clostridia</taxon>
        <taxon>Eubacteriales</taxon>
        <taxon>Acutalibacteraceae</taxon>
        <taxon>Hydrogeniiclostridium</taxon>
    </lineage>
</organism>
<proteinExistence type="predicted"/>
<evidence type="ECO:0000313" key="1">
    <source>
        <dbReference type="EMBL" id="RAQ30015.1"/>
    </source>
</evidence>
<comment type="caution">
    <text evidence="1">The sequence shown here is derived from an EMBL/GenBank/DDBJ whole genome shotgun (WGS) entry which is preliminary data.</text>
</comment>
<dbReference type="Proteomes" id="UP000249377">
    <property type="component" value="Unassembled WGS sequence"/>
</dbReference>
<dbReference type="EMBL" id="QLYR01000001">
    <property type="protein sequence ID" value="RAQ30015.1"/>
    <property type="molecule type" value="Genomic_DNA"/>
</dbReference>
<dbReference type="InterPro" id="IPR025346">
    <property type="entry name" value="DUF4250"/>
</dbReference>
<name>A0A328UM77_9FIRM</name>